<dbReference type="EMBL" id="ABVL01000001">
    <property type="protein sequence ID" value="EDY21898.1"/>
    <property type="molecule type" value="Genomic_DNA"/>
</dbReference>
<dbReference type="PROSITE" id="PS51257">
    <property type="entry name" value="PROKAR_LIPOPROTEIN"/>
    <property type="match status" value="1"/>
</dbReference>
<feature type="chain" id="PRO_5002800130" description="Glycosyl hydrolase family 32 domain protein" evidence="1">
    <location>
        <begin position="24"/>
        <end position="322"/>
    </location>
</feature>
<feature type="signal peptide" evidence="1">
    <location>
        <begin position="1"/>
        <end position="23"/>
    </location>
</feature>
<accession>B4CV85</accession>
<comment type="caution">
    <text evidence="2">The sequence shown here is derived from an EMBL/GenBank/DDBJ whole genome shotgun (WGS) entry which is preliminary data.</text>
</comment>
<dbReference type="STRING" id="497964.CfE428DRAFT_0023"/>
<dbReference type="Gene3D" id="2.115.10.20">
    <property type="entry name" value="Glycosyl hydrolase domain, family 43"/>
    <property type="match status" value="3"/>
</dbReference>
<dbReference type="RefSeq" id="WP_006977350.1">
    <property type="nucleotide sequence ID" value="NZ_ABVL01000001.1"/>
</dbReference>
<sequence precursor="true">MKIPCSALAGVVLLAVTSGLSCAEELHLNFALLHNPVWATADNLRDPSVLKTPEGYHLFYSRLAGKTWASPGSWTVAEALTQDFVHFEGDHDVSAKGYASPGDVVFWHGRYLLPYQTYPSTPTQLCFSESPDLHAWSAPKAFLPEARTLPWNTLQRVIDPTLIVEGDTLHCYFIGSTNVTDAAGKTLRANLLGHAITHDPKLEHWEILTPDAPLLGVSASAPDGVENIMIFRTGKDWTMIYSEGLVNQHLALAVSSDLRAWQPQGPLELPRQKWMARKYGAPFVWREGGQWVMILMGEDAVGKTTFGLLTSPDGKHWTLLPE</sequence>
<proteinExistence type="predicted"/>
<keyword evidence="3" id="KW-1185">Reference proteome</keyword>
<evidence type="ECO:0000313" key="3">
    <source>
        <dbReference type="Proteomes" id="UP000005824"/>
    </source>
</evidence>
<dbReference type="InParanoid" id="B4CV85"/>
<evidence type="ECO:0000256" key="1">
    <source>
        <dbReference type="SAM" id="SignalP"/>
    </source>
</evidence>
<name>B4CV85_9BACT</name>
<evidence type="ECO:0000313" key="2">
    <source>
        <dbReference type="EMBL" id="EDY21898.1"/>
    </source>
</evidence>
<gene>
    <name evidence="2" type="ORF">CfE428DRAFT_0023</name>
</gene>
<dbReference type="Proteomes" id="UP000005824">
    <property type="component" value="Unassembled WGS sequence"/>
</dbReference>
<protein>
    <recommendedName>
        <fullName evidence="4">Glycosyl hydrolase family 32 domain protein</fullName>
    </recommendedName>
</protein>
<keyword evidence="1" id="KW-0732">Signal</keyword>
<dbReference type="InterPro" id="IPR023296">
    <property type="entry name" value="Glyco_hydro_beta-prop_sf"/>
</dbReference>
<organism evidence="2 3">
    <name type="scientific">Chthoniobacter flavus Ellin428</name>
    <dbReference type="NCBI Taxonomy" id="497964"/>
    <lineage>
        <taxon>Bacteria</taxon>
        <taxon>Pseudomonadati</taxon>
        <taxon>Verrucomicrobiota</taxon>
        <taxon>Spartobacteria</taxon>
        <taxon>Chthoniobacterales</taxon>
        <taxon>Chthoniobacteraceae</taxon>
        <taxon>Chthoniobacter</taxon>
    </lineage>
</organism>
<dbReference type="SUPFAM" id="SSF75005">
    <property type="entry name" value="Arabinanase/levansucrase/invertase"/>
    <property type="match status" value="2"/>
</dbReference>
<reference evidence="2 3" key="1">
    <citation type="journal article" date="2011" name="J. Bacteriol.">
        <title>Genome sequence of Chthoniobacter flavus Ellin428, an aerobic heterotrophic soil bacterium.</title>
        <authorList>
            <person name="Kant R."/>
            <person name="van Passel M.W."/>
            <person name="Palva A."/>
            <person name="Lucas S."/>
            <person name="Lapidus A."/>
            <person name="Glavina Del Rio T."/>
            <person name="Dalin E."/>
            <person name="Tice H."/>
            <person name="Bruce D."/>
            <person name="Goodwin L."/>
            <person name="Pitluck S."/>
            <person name="Larimer F.W."/>
            <person name="Land M.L."/>
            <person name="Hauser L."/>
            <person name="Sangwan P."/>
            <person name="de Vos W.M."/>
            <person name="Janssen P.H."/>
            <person name="Smidt H."/>
        </authorList>
    </citation>
    <scope>NUCLEOTIDE SEQUENCE [LARGE SCALE GENOMIC DNA]</scope>
    <source>
        <strain evidence="2 3">Ellin428</strain>
    </source>
</reference>
<dbReference type="AlphaFoldDB" id="B4CV85"/>
<evidence type="ECO:0008006" key="4">
    <source>
        <dbReference type="Google" id="ProtNLM"/>
    </source>
</evidence>
<dbReference type="eggNOG" id="ENOG5033RDN">
    <property type="taxonomic scope" value="Bacteria"/>
</dbReference>